<evidence type="ECO:0000313" key="3">
    <source>
        <dbReference type="Proteomes" id="UP000660339"/>
    </source>
</evidence>
<dbReference type="AlphaFoldDB" id="A0A8J3PH98"/>
<feature type="transmembrane region" description="Helical" evidence="1">
    <location>
        <begin position="120"/>
        <end position="138"/>
    </location>
</feature>
<evidence type="ECO:0000256" key="1">
    <source>
        <dbReference type="SAM" id="Phobius"/>
    </source>
</evidence>
<protein>
    <submittedName>
        <fullName evidence="2">Uncharacterized protein</fullName>
    </submittedName>
</protein>
<comment type="caution">
    <text evidence="2">The sequence shown here is derived from an EMBL/GenBank/DDBJ whole genome shotgun (WGS) entry which is preliminary data.</text>
</comment>
<proteinExistence type="predicted"/>
<dbReference type="EMBL" id="BONJ01000026">
    <property type="protein sequence ID" value="GIG16188.1"/>
    <property type="molecule type" value="Genomic_DNA"/>
</dbReference>
<sequence>MDTRQALGTTRTPVTASSAEIVHLPGGRAAITGTVGEVGQALAHLQATGRLVSSTSPAPTGERGQVLVNVRLIPRLVQRQAPVRRQLSTRALVAIAAAAAMVLAGFGWLLYAAVTALVEHAAVILGALLLIAVILVVLGKASGRTFSGTFQGRMD</sequence>
<organism evidence="2 3">
    <name type="scientific">Catellatospora methionotrophica</name>
    <dbReference type="NCBI Taxonomy" id="121620"/>
    <lineage>
        <taxon>Bacteria</taxon>
        <taxon>Bacillati</taxon>
        <taxon>Actinomycetota</taxon>
        <taxon>Actinomycetes</taxon>
        <taxon>Micromonosporales</taxon>
        <taxon>Micromonosporaceae</taxon>
        <taxon>Catellatospora</taxon>
    </lineage>
</organism>
<feature type="transmembrane region" description="Helical" evidence="1">
    <location>
        <begin position="91"/>
        <end position="114"/>
    </location>
</feature>
<dbReference type="RefSeq" id="WP_166387740.1">
    <property type="nucleotide sequence ID" value="NZ_BAAATT010000010.1"/>
</dbReference>
<name>A0A8J3PH98_9ACTN</name>
<dbReference type="Proteomes" id="UP000660339">
    <property type="component" value="Unassembled WGS sequence"/>
</dbReference>
<keyword evidence="3" id="KW-1185">Reference proteome</keyword>
<keyword evidence="1" id="KW-0812">Transmembrane</keyword>
<reference evidence="2" key="1">
    <citation type="submission" date="2021-01" db="EMBL/GenBank/DDBJ databases">
        <title>Whole genome shotgun sequence of Catellatospora methionotrophica NBRC 14553.</title>
        <authorList>
            <person name="Komaki H."/>
            <person name="Tamura T."/>
        </authorList>
    </citation>
    <scope>NUCLEOTIDE SEQUENCE</scope>
    <source>
        <strain evidence="2">NBRC 14553</strain>
    </source>
</reference>
<gene>
    <name evidence="2" type="ORF">Cme02nite_45200</name>
</gene>
<accession>A0A8J3PH98</accession>
<keyword evidence="1" id="KW-0472">Membrane</keyword>
<keyword evidence="1" id="KW-1133">Transmembrane helix</keyword>
<evidence type="ECO:0000313" key="2">
    <source>
        <dbReference type="EMBL" id="GIG16188.1"/>
    </source>
</evidence>